<sequence>MKYQHKCLSPESTIGAEHVKDSDTPECSDNQPLVASVPPVVRKTSWFSCCGLFDVLSGSNR</sequence>
<gene>
    <name evidence="1" type="ORF">GLYMA_13G051300</name>
</gene>
<evidence type="ECO:0000313" key="2">
    <source>
        <dbReference type="EnsemblPlants" id="KRH18321"/>
    </source>
</evidence>
<dbReference type="OrthoDB" id="1930727at2759"/>
<protein>
    <submittedName>
        <fullName evidence="1 2">Uncharacterized protein</fullName>
    </submittedName>
</protein>
<dbReference type="PANTHER" id="PTHR37187:SF19">
    <property type="entry name" value="(RAPE) HYPOTHETICAL PROTEIN"/>
    <property type="match status" value="1"/>
</dbReference>
<dbReference type="EMBL" id="CM000846">
    <property type="protein sequence ID" value="KRH18322.1"/>
    <property type="molecule type" value="Genomic_DNA"/>
</dbReference>
<dbReference type="PANTHER" id="PTHR37187">
    <property type="entry name" value="EXPRESSED PROTEIN"/>
    <property type="match status" value="1"/>
</dbReference>
<dbReference type="Proteomes" id="UP000008827">
    <property type="component" value="Chromosome 13"/>
</dbReference>
<dbReference type="STRING" id="3847.A0A0R0GIP0"/>
<dbReference type="EnsemblPlants" id="KRH18321">
    <property type="protein sequence ID" value="KRH18321"/>
    <property type="gene ID" value="GLYMA_13G051300"/>
</dbReference>
<organism evidence="1">
    <name type="scientific">Glycine max</name>
    <name type="common">Soybean</name>
    <name type="synonym">Glycine hispida</name>
    <dbReference type="NCBI Taxonomy" id="3847"/>
    <lineage>
        <taxon>Eukaryota</taxon>
        <taxon>Viridiplantae</taxon>
        <taxon>Streptophyta</taxon>
        <taxon>Embryophyta</taxon>
        <taxon>Tracheophyta</taxon>
        <taxon>Spermatophyta</taxon>
        <taxon>Magnoliopsida</taxon>
        <taxon>eudicotyledons</taxon>
        <taxon>Gunneridae</taxon>
        <taxon>Pentapetalae</taxon>
        <taxon>rosids</taxon>
        <taxon>fabids</taxon>
        <taxon>Fabales</taxon>
        <taxon>Fabaceae</taxon>
        <taxon>Papilionoideae</taxon>
        <taxon>50 kb inversion clade</taxon>
        <taxon>NPAAA clade</taxon>
        <taxon>indigoferoid/millettioid clade</taxon>
        <taxon>Phaseoleae</taxon>
        <taxon>Glycine</taxon>
        <taxon>Glycine subgen. Soja</taxon>
    </lineage>
</organism>
<reference evidence="1" key="3">
    <citation type="submission" date="2018-07" db="EMBL/GenBank/DDBJ databases">
        <title>WGS assembly of Glycine max.</title>
        <authorList>
            <person name="Schmutz J."/>
            <person name="Cannon S."/>
            <person name="Schlueter J."/>
            <person name="Ma J."/>
            <person name="Mitros T."/>
            <person name="Nelson W."/>
            <person name="Hyten D."/>
            <person name="Song Q."/>
            <person name="Thelen J."/>
            <person name="Cheng J."/>
            <person name="Xu D."/>
            <person name="Hellsten U."/>
            <person name="May G."/>
            <person name="Yu Y."/>
            <person name="Sakurai T."/>
            <person name="Umezawa T."/>
            <person name="Bhattacharyya M."/>
            <person name="Sandhu D."/>
            <person name="Valliyodan B."/>
            <person name="Lindquist E."/>
            <person name="Peto M."/>
            <person name="Grant D."/>
            <person name="Shu S."/>
            <person name="Goodstein D."/>
            <person name="Barry K."/>
            <person name="Futrell-Griggs M."/>
            <person name="Abernathy B."/>
            <person name="Du J."/>
            <person name="Tian Z."/>
            <person name="Zhu L."/>
            <person name="Gill N."/>
            <person name="Joshi T."/>
            <person name="Libault M."/>
            <person name="Sethuraman A."/>
            <person name="Zhang X."/>
            <person name="Shinozaki K."/>
            <person name="Nguyen H."/>
            <person name="Wing R."/>
            <person name="Cregan P."/>
            <person name="Specht J."/>
            <person name="Grimwood J."/>
            <person name="Rokhsar D."/>
            <person name="Stacey G."/>
            <person name="Shoemaker R."/>
            <person name="Jackson S."/>
        </authorList>
    </citation>
    <scope>NUCLEOTIDE SEQUENCE</scope>
    <source>
        <tissue evidence="1">Callus</tissue>
    </source>
</reference>
<dbReference type="EnsemblPlants" id="KRH18322">
    <property type="protein sequence ID" value="KRH18322"/>
    <property type="gene ID" value="GLYMA_13G051300"/>
</dbReference>
<dbReference type="Gramene" id="KRH18321">
    <property type="protein sequence ID" value="KRH18321"/>
    <property type="gene ID" value="GLYMA_13G051300"/>
</dbReference>
<reference evidence="1 2" key="1">
    <citation type="journal article" date="2010" name="Nature">
        <title>Genome sequence of the palaeopolyploid soybean.</title>
        <authorList>
            <person name="Schmutz J."/>
            <person name="Cannon S.B."/>
            <person name="Schlueter J."/>
            <person name="Ma J."/>
            <person name="Mitros T."/>
            <person name="Nelson W."/>
            <person name="Hyten D.L."/>
            <person name="Song Q."/>
            <person name="Thelen J.J."/>
            <person name="Cheng J."/>
            <person name="Xu D."/>
            <person name="Hellsten U."/>
            <person name="May G.D."/>
            <person name="Yu Y."/>
            <person name="Sakurai T."/>
            <person name="Umezawa T."/>
            <person name="Bhattacharyya M.K."/>
            <person name="Sandhu D."/>
            <person name="Valliyodan B."/>
            <person name="Lindquist E."/>
            <person name="Peto M."/>
            <person name="Grant D."/>
            <person name="Shu S."/>
            <person name="Goodstein D."/>
            <person name="Barry K."/>
            <person name="Futrell-Griggs M."/>
            <person name="Abernathy B."/>
            <person name="Du J."/>
            <person name="Tian Z."/>
            <person name="Zhu L."/>
            <person name="Gill N."/>
            <person name="Joshi T."/>
            <person name="Libault M."/>
            <person name="Sethuraman A."/>
            <person name="Zhang X.-C."/>
            <person name="Shinozaki K."/>
            <person name="Nguyen H.T."/>
            <person name="Wing R.A."/>
            <person name="Cregan P."/>
            <person name="Specht J."/>
            <person name="Grimwood J."/>
            <person name="Rokhsar D."/>
            <person name="Stacey G."/>
            <person name="Shoemaker R.C."/>
            <person name="Jackson S.A."/>
        </authorList>
    </citation>
    <scope>NUCLEOTIDE SEQUENCE [LARGE SCALE GENOMIC DNA]</scope>
    <source>
        <strain evidence="2">cv. Williams 82</strain>
        <tissue evidence="1">Callus</tissue>
    </source>
</reference>
<reference evidence="2" key="2">
    <citation type="submission" date="2018-02" db="UniProtKB">
        <authorList>
            <consortium name="EnsemblPlants"/>
        </authorList>
    </citation>
    <scope>IDENTIFICATION</scope>
    <source>
        <strain evidence="2">Williams 82</strain>
    </source>
</reference>
<keyword evidence="3" id="KW-1185">Reference proteome</keyword>
<accession>A0A0R0GIP0</accession>
<evidence type="ECO:0000313" key="3">
    <source>
        <dbReference type="Proteomes" id="UP000008827"/>
    </source>
</evidence>
<dbReference type="Gramene" id="KRH18322">
    <property type="protein sequence ID" value="KRH18322"/>
    <property type="gene ID" value="GLYMA_13G051300"/>
</dbReference>
<dbReference type="InParanoid" id="A0A0R0GIP0"/>
<dbReference type="AlphaFoldDB" id="A0A0R0GIP0"/>
<proteinExistence type="predicted"/>
<dbReference type="EMBL" id="CM000846">
    <property type="protein sequence ID" value="KRH18321.1"/>
    <property type="molecule type" value="Genomic_DNA"/>
</dbReference>
<name>A0A0R0GIP0_SOYBN</name>
<evidence type="ECO:0000313" key="1">
    <source>
        <dbReference type="EMBL" id="KRH18321.1"/>
    </source>
</evidence>